<protein>
    <submittedName>
        <fullName evidence="1">Uncharacterized protein</fullName>
    </submittedName>
</protein>
<dbReference type="AlphaFoldDB" id="A0A285S559"/>
<evidence type="ECO:0000313" key="1">
    <source>
        <dbReference type="EMBL" id="SOC01834.1"/>
    </source>
</evidence>
<proteinExistence type="predicted"/>
<accession>A0A285S559</accession>
<name>A0A285S559_9FIRM</name>
<organism evidence="1 2">
    <name type="scientific">Pseudobutyrivibrio ruminis DSM 9787</name>
    <dbReference type="NCBI Taxonomy" id="1123011"/>
    <lineage>
        <taxon>Bacteria</taxon>
        <taxon>Bacillati</taxon>
        <taxon>Bacillota</taxon>
        <taxon>Clostridia</taxon>
        <taxon>Lachnospirales</taxon>
        <taxon>Lachnospiraceae</taxon>
        <taxon>Pseudobutyrivibrio</taxon>
    </lineage>
</organism>
<evidence type="ECO:0000313" key="2">
    <source>
        <dbReference type="Proteomes" id="UP000219563"/>
    </source>
</evidence>
<reference evidence="1 2" key="1">
    <citation type="submission" date="2017-08" db="EMBL/GenBank/DDBJ databases">
        <authorList>
            <person name="de Groot N.N."/>
        </authorList>
    </citation>
    <scope>NUCLEOTIDE SEQUENCE [LARGE SCALE GENOMIC DNA]</scope>
    <source>
        <strain evidence="1 2">DSM 9787</strain>
    </source>
</reference>
<dbReference type="RefSeq" id="WP_097076222.1">
    <property type="nucleotide sequence ID" value="NZ_OBMR01000005.1"/>
</dbReference>
<sequence>MDNNRNVSVVKDSKGNDIVLINDIQFKGKRKVDWKEVKEYLYGYVGDIYEISNTDDYVYIGTDLPDEYTGSEYTESLRGGNAKAKANATQGIPELLNIATGKFYRENTTKKHLRDAQYGWYRYDSRFALPVFADDGRIERYNLYHASMLIRHASDNKLYLYDVIDIKKETSNPLGLKGLPDKKPIS</sequence>
<gene>
    <name evidence="1" type="ORF">SAMN02910411_1814</name>
</gene>
<dbReference type="Proteomes" id="UP000219563">
    <property type="component" value="Unassembled WGS sequence"/>
</dbReference>
<dbReference type="EMBL" id="OBMR01000005">
    <property type="protein sequence ID" value="SOC01834.1"/>
    <property type="molecule type" value="Genomic_DNA"/>
</dbReference>